<dbReference type="EMBL" id="DWZD01000037">
    <property type="protein sequence ID" value="HJA78993.1"/>
    <property type="molecule type" value="Genomic_DNA"/>
</dbReference>
<dbReference type="AlphaFoldDB" id="A0A9D2HP57"/>
<name>A0A9D2HP57_9BACT</name>
<organism evidence="1 2">
    <name type="scientific">Candidatus Desulfovibrio intestinavium</name>
    <dbReference type="NCBI Taxonomy" id="2838534"/>
    <lineage>
        <taxon>Bacteria</taxon>
        <taxon>Pseudomonadati</taxon>
        <taxon>Thermodesulfobacteriota</taxon>
        <taxon>Desulfovibrionia</taxon>
        <taxon>Desulfovibrionales</taxon>
        <taxon>Desulfovibrionaceae</taxon>
        <taxon>Desulfovibrio</taxon>
    </lineage>
</organism>
<proteinExistence type="predicted"/>
<accession>A0A9D2HP57</accession>
<reference evidence="1" key="2">
    <citation type="submission" date="2021-04" db="EMBL/GenBank/DDBJ databases">
        <authorList>
            <person name="Gilroy R."/>
        </authorList>
    </citation>
    <scope>NUCLEOTIDE SEQUENCE</scope>
    <source>
        <strain evidence="1">5032</strain>
    </source>
</reference>
<gene>
    <name evidence="1" type="ORF">H9784_05395</name>
</gene>
<reference evidence="1" key="1">
    <citation type="journal article" date="2021" name="PeerJ">
        <title>Extensive microbial diversity within the chicken gut microbiome revealed by metagenomics and culture.</title>
        <authorList>
            <person name="Gilroy R."/>
            <person name="Ravi A."/>
            <person name="Getino M."/>
            <person name="Pursley I."/>
            <person name="Horton D.L."/>
            <person name="Alikhan N.F."/>
            <person name="Baker D."/>
            <person name="Gharbi K."/>
            <person name="Hall N."/>
            <person name="Watson M."/>
            <person name="Adriaenssens E.M."/>
            <person name="Foster-Nyarko E."/>
            <person name="Jarju S."/>
            <person name="Secka A."/>
            <person name="Antonio M."/>
            <person name="Oren A."/>
            <person name="Chaudhuri R.R."/>
            <person name="La Ragione R."/>
            <person name="Hildebrand F."/>
            <person name="Pallen M.J."/>
        </authorList>
    </citation>
    <scope>NUCLEOTIDE SEQUENCE</scope>
    <source>
        <strain evidence="1">5032</strain>
    </source>
</reference>
<protein>
    <submittedName>
        <fullName evidence="1">Uncharacterized protein</fullName>
    </submittedName>
</protein>
<evidence type="ECO:0000313" key="2">
    <source>
        <dbReference type="Proteomes" id="UP000823821"/>
    </source>
</evidence>
<evidence type="ECO:0000313" key="1">
    <source>
        <dbReference type="EMBL" id="HJA78993.1"/>
    </source>
</evidence>
<comment type="caution">
    <text evidence="1">The sequence shown here is derived from an EMBL/GenBank/DDBJ whole genome shotgun (WGS) entry which is preliminary data.</text>
</comment>
<sequence>MTQMPLCKVYGHVYPLSEALYAALEAAMSGCMGQETDDPALLREGDMARVSFEGIHFPEEEVIAALRTHLTPAMQGKLDCLDLENWRLTRYRFEGGEVRTSAAPLNNVLDFSGH</sequence>
<dbReference type="Proteomes" id="UP000823821">
    <property type="component" value="Unassembled WGS sequence"/>
</dbReference>